<dbReference type="AlphaFoldDB" id="A0AAD3S9C7"/>
<sequence length="100" mass="11365">MDNVSLCCFQTCMRNECCRCLLCLGIFSRDHKSNCLHWFCGRNFLCVGGRLVAIVALPTPTDQNEKKVWTNMNKLLEPYSGEGMMTAKLVQKSLRTNQIS</sequence>
<dbReference type="EMBL" id="BSYO01000006">
    <property type="protein sequence ID" value="GMH06512.1"/>
    <property type="molecule type" value="Genomic_DNA"/>
</dbReference>
<comment type="caution">
    <text evidence="1">The sequence shown here is derived from an EMBL/GenBank/DDBJ whole genome shotgun (WGS) entry which is preliminary data.</text>
</comment>
<reference evidence="1" key="1">
    <citation type="submission" date="2023-05" db="EMBL/GenBank/DDBJ databases">
        <title>Nepenthes gracilis genome sequencing.</title>
        <authorList>
            <person name="Fukushima K."/>
        </authorList>
    </citation>
    <scope>NUCLEOTIDE SEQUENCE</scope>
    <source>
        <strain evidence="1">SING2019-196</strain>
    </source>
</reference>
<name>A0AAD3S9C7_NEPGR</name>
<proteinExistence type="predicted"/>
<gene>
    <name evidence="1" type="ORF">Nepgr_008352</name>
</gene>
<dbReference type="Proteomes" id="UP001279734">
    <property type="component" value="Unassembled WGS sequence"/>
</dbReference>
<evidence type="ECO:0000313" key="1">
    <source>
        <dbReference type="EMBL" id="GMH06512.1"/>
    </source>
</evidence>
<keyword evidence="2" id="KW-1185">Reference proteome</keyword>
<evidence type="ECO:0000313" key="2">
    <source>
        <dbReference type="Proteomes" id="UP001279734"/>
    </source>
</evidence>
<protein>
    <submittedName>
        <fullName evidence="1">Uncharacterized protein</fullName>
    </submittedName>
</protein>
<organism evidence="1 2">
    <name type="scientific">Nepenthes gracilis</name>
    <name type="common">Slender pitcher plant</name>
    <dbReference type="NCBI Taxonomy" id="150966"/>
    <lineage>
        <taxon>Eukaryota</taxon>
        <taxon>Viridiplantae</taxon>
        <taxon>Streptophyta</taxon>
        <taxon>Embryophyta</taxon>
        <taxon>Tracheophyta</taxon>
        <taxon>Spermatophyta</taxon>
        <taxon>Magnoliopsida</taxon>
        <taxon>eudicotyledons</taxon>
        <taxon>Gunneridae</taxon>
        <taxon>Pentapetalae</taxon>
        <taxon>Caryophyllales</taxon>
        <taxon>Nepenthaceae</taxon>
        <taxon>Nepenthes</taxon>
    </lineage>
</organism>
<accession>A0AAD3S9C7</accession>